<feature type="non-terminal residue" evidence="1">
    <location>
        <position position="1"/>
    </location>
</feature>
<dbReference type="AlphaFoldDB" id="A0AAN7SKM7"/>
<protein>
    <submittedName>
        <fullName evidence="1">Uncharacterized protein</fullName>
    </submittedName>
</protein>
<reference evidence="2" key="1">
    <citation type="submission" date="2023-01" db="EMBL/GenBank/DDBJ databases">
        <title>Key to firefly adult light organ development and bioluminescence: homeobox transcription factors regulate luciferase expression and transportation to peroxisome.</title>
        <authorList>
            <person name="Fu X."/>
        </authorList>
    </citation>
    <scope>NUCLEOTIDE SEQUENCE [LARGE SCALE GENOMIC DNA]</scope>
</reference>
<keyword evidence="2" id="KW-1185">Reference proteome</keyword>
<dbReference type="Proteomes" id="UP001353858">
    <property type="component" value="Unassembled WGS sequence"/>
</dbReference>
<comment type="caution">
    <text evidence="1">The sequence shown here is derived from an EMBL/GenBank/DDBJ whole genome shotgun (WGS) entry which is preliminary data.</text>
</comment>
<sequence>LLYGIGVLQEVENNAERPPRRYHDRDDPFELSDKQFIRLFRLTKELTRFVIDLVGDYIPAPSRLSGLDVQTKISECNAVFVN</sequence>
<organism evidence="1 2">
    <name type="scientific">Aquatica leii</name>
    <dbReference type="NCBI Taxonomy" id="1421715"/>
    <lineage>
        <taxon>Eukaryota</taxon>
        <taxon>Metazoa</taxon>
        <taxon>Ecdysozoa</taxon>
        <taxon>Arthropoda</taxon>
        <taxon>Hexapoda</taxon>
        <taxon>Insecta</taxon>
        <taxon>Pterygota</taxon>
        <taxon>Neoptera</taxon>
        <taxon>Endopterygota</taxon>
        <taxon>Coleoptera</taxon>
        <taxon>Polyphaga</taxon>
        <taxon>Elateriformia</taxon>
        <taxon>Elateroidea</taxon>
        <taxon>Lampyridae</taxon>
        <taxon>Luciolinae</taxon>
        <taxon>Aquatica</taxon>
    </lineage>
</organism>
<proteinExistence type="predicted"/>
<accession>A0AAN7SKM7</accession>
<evidence type="ECO:0000313" key="1">
    <source>
        <dbReference type="EMBL" id="KAK4872578.1"/>
    </source>
</evidence>
<name>A0AAN7SKM7_9COLE</name>
<gene>
    <name evidence="1" type="ORF">RN001_014607</name>
</gene>
<evidence type="ECO:0000313" key="2">
    <source>
        <dbReference type="Proteomes" id="UP001353858"/>
    </source>
</evidence>
<dbReference type="EMBL" id="JARPUR010000007">
    <property type="protein sequence ID" value="KAK4872578.1"/>
    <property type="molecule type" value="Genomic_DNA"/>
</dbReference>